<feature type="compositionally biased region" description="Acidic residues" evidence="1">
    <location>
        <begin position="193"/>
        <end position="211"/>
    </location>
</feature>
<comment type="caution">
    <text evidence="2">The sequence shown here is derived from an EMBL/GenBank/DDBJ whole genome shotgun (WGS) entry which is preliminary data.</text>
</comment>
<name>A0A5C6G320_9PLAN</name>
<evidence type="ECO:0000256" key="1">
    <source>
        <dbReference type="SAM" id="MobiDB-lite"/>
    </source>
</evidence>
<evidence type="ECO:0000313" key="3">
    <source>
        <dbReference type="Proteomes" id="UP000316476"/>
    </source>
</evidence>
<dbReference type="RefSeq" id="WP_146413972.1">
    <property type="nucleotide sequence ID" value="NZ_SJPZ01000001.1"/>
</dbReference>
<dbReference type="AlphaFoldDB" id="A0A5C6G320"/>
<feature type="compositionally biased region" description="Acidic residues" evidence="1">
    <location>
        <begin position="219"/>
        <end position="245"/>
    </location>
</feature>
<dbReference type="OrthoDB" id="250891at2"/>
<organism evidence="2 3">
    <name type="scientific">Crateriforma conspicua</name>
    <dbReference type="NCBI Taxonomy" id="2527996"/>
    <lineage>
        <taxon>Bacteria</taxon>
        <taxon>Pseudomonadati</taxon>
        <taxon>Planctomycetota</taxon>
        <taxon>Planctomycetia</taxon>
        <taxon>Planctomycetales</taxon>
        <taxon>Planctomycetaceae</taxon>
        <taxon>Crateriforma</taxon>
    </lineage>
</organism>
<evidence type="ECO:0000313" key="2">
    <source>
        <dbReference type="EMBL" id="TWU67593.1"/>
    </source>
</evidence>
<protein>
    <submittedName>
        <fullName evidence="2">Uncharacterized protein</fullName>
    </submittedName>
</protein>
<dbReference type="Proteomes" id="UP000316476">
    <property type="component" value="Unassembled WGS sequence"/>
</dbReference>
<accession>A0A5C6G320</accession>
<reference evidence="2 3" key="1">
    <citation type="submission" date="2019-02" db="EMBL/GenBank/DDBJ databases">
        <title>Deep-cultivation of Planctomycetes and their phenomic and genomic characterization uncovers novel biology.</title>
        <authorList>
            <person name="Wiegand S."/>
            <person name="Jogler M."/>
            <person name="Boedeker C."/>
            <person name="Pinto D."/>
            <person name="Vollmers J."/>
            <person name="Rivas-Marin E."/>
            <person name="Kohn T."/>
            <person name="Peeters S.H."/>
            <person name="Heuer A."/>
            <person name="Rast P."/>
            <person name="Oberbeckmann S."/>
            <person name="Bunk B."/>
            <person name="Jeske O."/>
            <person name="Meyerdierks A."/>
            <person name="Storesund J.E."/>
            <person name="Kallscheuer N."/>
            <person name="Luecker S."/>
            <person name="Lage O.M."/>
            <person name="Pohl T."/>
            <person name="Merkel B.J."/>
            <person name="Hornburger P."/>
            <person name="Mueller R.-W."/>
            <person name="Bruemmer F."/>
            <person name="Labrenz M."/>
            <person name="Spormann A.M."/>
            <person name="Op Den Camp H."/>
            <person name="Overmann J."/>
            <person name="Amann R."/>
            <person name="Jetten M.S.M."/>
            <person name="Mascher T."/>
            <person name="Medema M.H."/>
            <person name="Devos D.P."/>
            <person name="Kaster A.-K."/>
            <person name="Ovreas L."/>
            <person name="Rohde M."/>
            <person name="Galperin M.Y."/>
            <person name="Jogler C."/>
        </authorList>
    </citation>
    <scope>NUCLEOTIDE SEQUENCE [LARGE SCALE GENOMIC DNA]</scope>
    <source>
        <strain evidence="2 3">V7</strain>
    </source>
</reference>
<gene>
    <name evidence="2" type="ORF">V7x_31680</name>
</gene>
<sequence>MKDSRTRPRRARWLIAPLVSCALLTTGCASLVDWKYEQTQMHRARAAYKHCGNPCGECYPHDYRSGWIDGYYDTLTGGDGCPPSIAPARYWDPKQILEDCDNRRHAYYSGWQDGAAAASRCPDTHYLKVWESCECEFPRCEQPCCPTSGACGCPTLDIPAADGNGHMIEVISDVPIGTAHSLTDGMIVPVPMDDAEDEPVESDEVVEDDSEATVQENAPESDVDAAADAVEEGEPQLDASDDQDSDFGRGAEIIPAAPAEFDEALYRPNVQLKIKTVGFTSTAKPAAPTSEKLLEALHQQQQKRTH</sequence>
<dbReference type="PROSITE" id="PS51257">
    <property type="entry name" value="PROKAR_LIPOPROTEIN"/>
    <property type="match status" value="1"/>
</dbReference>
<dbReference type="EMBL" id="SJPZ01000001">
    <property type="protein sequence ID" value="TWU67593.1"/>
    <property type="molecule type" value="Genomic_DNA"/>
</dbReference>
<proteinExistence type="predicted"/>
<feature type="region of interest" description="Disordered" evidence="1">
    <location>
        <begin position="192"/>
        <end position="249"/>
    </location>
</feature>